<sequence length="87" mass="8981">MALVTYLTRILGYVALRDRTLSARTTAVLDAAPGCVLIAVIAPSFVADRPADLIALAVTLVAATRLPLLATVLIGVAAAGLLRHFLG</sequence>
<evidence type="ECO:0000313" key="3">
    <source>
        <dbReference type="Proteomes" id="UP000218288"/>
    </source>
</evidence>
<dbReference type="EMBL" id="AP014809">
    <property type="protein sequence ID" value="BAU89083.1"/>
    <property type="molecule type" value="Genomic_DNA"/>
</dbReference>
<dbReference type="InterPro" id="IPR008407">
    <property type="entry name" value="Brnchd-chn_aa_trnsp_AzlD"/>
</dbReference>
<dbReference type="AlphaFoldDB" id="A0A169QLK9"/>
<keyword evidence="1" id="KW-0812">Transmembrane</keyword>
<dbReference type="Proteomes" id="UP000218288">
    <property type="component" value="Chromosome"/>
</dbReference>
<dbReference type="Pfam" id="PF05437">
    <property type="entry name" value="AzlD"/>
    <property type="match status" value="1"/>
</dbReference>
<protein>
    <submittedName>
        <fullName evidence="2">Branched-chain amino acid transport</fullName>
    </submittedName>
</protein>
<name>A0A169QLK9_9HYPH</name>
<gene>
    <name evidence="2" type="ORF">MPPM_0478</name>
</gene>
<proteinExistence type="predicted"/>
<evidence type="ECO:0000256" key="1">
    <source>
        <dbReference type="SAM" id="Phobius"/>
    </source>
</evidence>
<reference evidence="2 3" key="1">
    <citation type="journal article" date="2016" name="Genome Announc.">
        <title>Complete Genome Sequence of Methylobacterium populi P-1M, Isolated from Pink-Pigmented Household Biofilm.</title>
        <authorList>
            <person name="Morohoshi T."/>
            <person name="Ikeda T."/>
        </authorList>
    </citation>
    <scope>NUCLEOTIDE SEQUENCE [LARGE SCALE GENOMIC DNA]</scope>
    <source>
        <strain evidence="2 3">P-1M</strain>
    </source>
</reference>
<evidence type="ECO:0000313" key="2">
    <source>
        <dbReference type="EMBL" id="BAU89083.1"/>
    </source>
</evidence>
<feature type="transmembrane region" description="Helical" evidence="1">
    <location>
        <begin position="53"/>
        <end position="82"/>
    </location>
</feature>
<accession>A0A169QLK9</accession>
<feature type="transmembrane region" description="Helical" evidence="1">
    <location>
        <begin position="27"/>
        <end position="47"/>
    </location>
</feature>
<organism evidence="2 3">
    <name type="scientific">Methylorubrum populi</name>
    <dbReference type="NCBI Taxonomy" id="223967"/>
    <lineage>
        <taxon>Bacteria</taxon>
        <taxon>Pseudomonadati</taxon>
        <taxon>Pseudomonadota</taxon>
        <taxon>Alphaproteobacteria</taxon>
        <taxon>Hyphomicrobiales</taxon>
        <taxon>Methylobacteriaceae</taxon>
        <taxon>Methylorubrum</taxon>
    </lineage>
</organism>
<keyword evidence="1" id="KW-0472">Membrane</keyword>
<keyword evidence="1" id="KW-1133">Transmembrane helix</keyword>